<dbReference type="STRING" id="208445.SAMN04489727_2857"/>
<dbReference type="Proteomes" id="UP000199622">
    <property type="component" value="Unassembled WGS sequence"/>
</dbReference>
<accession>A0A1H4QF45</accession>
<keyword evidence="4" id="KW-1185">Reference proteome</keyword>
<gene>
    <name evidence="3" type="ORF">SAMN04489727_2857</name>
</gene>
<dbReference type="InterPro" id="IPR036890">
    <property type="entry name" value="HATPase_C_sf"/>
</dbReference>
<dbReference type="AlphaFoldDB" id="A0A1H4QF45"/>
<feature type="region of interest" description="Disordered" evidence="1">
    <location>
        <begin position="93"/>
        <end position="112"/>
    </location>
</feature>
<organism evidence="3 4">
    <name type="scientific">Amycolatopsis tolypomycina</name>
    <dbReference type="NCBI Taxonomy" id="208445"/>
    <lineage>
        <taxon>Bacteria</taxon>
        <taxon>Bacillati</taxon>
        <taxon>Actinomycetota</taxon>
        <taxon>Actinomycetes</taxon>
        <taxon>Pseudonocardiales</taxon>
        <taxon>Pseudonocardiaceae</taxon>
        <taxon>Amycolatopsis</taxon>
    </lineage>
</organism>
<reference evidence="4" key="1">
    <citation type="submission" date="2016-10" db="EMBL/GenBank/DDBJ databases">
        <authorList>
            <person name="Varghese N."/>
            <person name="Submissions S."/>
        </authorList>
    </citation>
    <scope>NUCLEOTIDE SEQUENCE [LARGE SCALE GENOMIC DNA]</scope>
    <source>
        <strain evidence="4">DSM 44544</strain>
    </source>
</reference>
<evidence type="ECO:0000313" key="3">
    <source>
        <dbReference type="EMBL" id="SEC18102.1"/>
    </source>
</evidence>
<proteinExistence type="predicted"/>
<feature type="domain" description="iHD-CE" evidence="2">
    <location>
        <begin position="9"/>
        <end position="265"/>
    </location>
</feature>
<dbReference type="EMBL" id="FNSO01000004">
    <property type="protein sequence ID" value="SEC18102.1"/>
    <property type="molecule type" value="Genomic_DNA"/>
</dbReference>
<evidence type="ECO:0000313" key="4">
    <source>
        <dbReference type="Proteomes" id="UP000199622"/>
    </source>
</evidence>
<dbReference type="InterPro" id="IPR056506">
    <property type="entry name" value="iHD-CE"/>
</dbReference>
<protein>
    <recommendedName>
        <fullName evidence="2">iHD-CE domain-containing protein</fullName>
    </recommendedName>
</protein>
<sequence length="843" mass="94241">MSSSATSPVLTVAPLLYHTRWAQTAAEACPHVDPTRLERDPGREAEAEFEFFLSESQQQRLVERARHILAENDPDRRAIGWWLFHRWLDQSASGRAPAGGQQSPGPESPQAAALQPHLTELLPVFRLSPGKLKEWRLNAGHAEEWPGGQRLRIRLVALVLGLAHTMAIEPGSLSSTLVEHLGIDHQVELADLRRTLRESSWMRTSTALRLNAECRHEAVYEVLTEHVARMSEVLRAAREAAARETAVAPLLALPERASDEDVRPAERDRRPEFVVPTTKFRLDETRVRELLMGEQLYRDRSLAIRELYQNALDACRYSNAWRRYLVVLNGGPRDWSWPGKIEFRQWEEDGRYFLSCRDNGVGMGDAELREVFSQAGLRFADQREFAVKRARWAREGIHIYPNSRFGIGVMSYFMLADRIEVTTRRMNPGGRPRPLVRVVIAGPGHLFRVETLTGADDDGREAGTEIKLHLRGGADAPSCVATLRELLGIAEFETTAEYGEEEVERWQPFKFKPRRRHPARENSIEAYGRLQHGVESENGQIVWCEQGGALLVDGIYVRCENQRGVLTAQGGHGDPRGAVINLTGRYSPRLSVDRMSVLQDVSEEAEVLLNEATAKLRRPDSLLDYRWTLDIAKKSPGIADIVAGAAIVEGLPTQVGPYDTTADVAGIIELDPELARDDMVTRDAWRYGAVPEAPPHLLLWRLLALNAELADGNTGRPLTPALPSDNSLIELVRFTQPDGAHRVEAFPPSVWRAAFRLGISPVRAMQRLAQLGYSVAECAILPPPAHIDSADVELIELICTLGWSLRALDWTCRWSRWPSGSPSLASTVRVSCRRAVPTARTSA</sequence>
<dbReference type="SUPFAM" id="SSF55874">
    <property type="entry name" value="ATPase domain of HSP90 chaperone/DNA topoisomerase II/histidine kinase"/>
    <property type="match status" value="1"/>
</dbReference>
<dbReference type="Gene3D" id="3.30.565.10">
    <property type="entry name" value="Histidine kinase-like ATPase, C-terminal domain"/>
    <property type="match status" value="1"/>
</dbReference>
<dbReference type="Pfam" id="PF24401">
    <property type="entry name" value="iHD-CE"/>
    <property type="match status" value="1"/>
</dbReference>
<name>A0A1H4QF45_9PSEU</name>
<evidence type="ECO:0000256" key="1">
    <source>
        <dbReference type="SAM" id="MobiDB-lite"/>
    </source>
</evidence>
<evidence type="ECO:0000259" key="2">
    <source>
        <dbReference type="Pfam" id="PF24401"/>
    </source>
</evidence>